<dbReference type="Proteomes" id="UP000198862">
    <property type="component" value="Unassembled WGS sequence"/>
</dbReference>
<evidence type="ECO:0000313" key="1">
    <source>
        <dbReference type="EMBL" id="SFD34586.1"/>
    </source>
</evidence>
<proteinExistence type="predicted"/>
<dbReference type="EMBL" id="FOLO01000050">
    <property type="protein sequence ID" value="SFD34586.1"/>
    <property type="molecule type" value="Genomic_DNA"/>
</dbReference>
<evidence type="ECO:0000313" key="2">
    <source>
        <dbReference type="Proteomes" id="UP000198862"/>
    </source>
</evidence>
<organism evidence="1 2">
    <name type="scientific">Pseudoalteromonas denitrificans DSM 6059</name>
    <dbReference type="NCBI Taxonomy" id="1123010"/>
    <lineage>
        <taxon>Bacteria</taxon>
        <taxon>Pseudomonadati</taxon>
        <taxon>Pseudomonadota</taxon>
        <taxon>Gammaproteobacteria</taxon>
        <taxon>Alteromonadales</taxon>
        <taxon>Pseudoalteromonadaceae</taxon>
        <taxon>Pseudoalteromonas</taxon>
    </lineage>
</organism>
<name>A0A1I1RJV1_9GAMM</name>
<gene>
    <name evidence="1" type="ORF">SAMN02745724_04263</name>
</gene>
<dbReference type="AlphaFoldDB" id="A0A1I1RJV1"/>
<reference evidence="1 2" key="1">
    <citation type="submission" date="2016-10" db="EMBL/GenBank/DDBJ databases">
        <authorList>
            <person name="de Groot N.N."/>
        </authorList>
    </citation>
    <scope>NUCLEOTIDE SEQUENCE [LARGE SCALE GENOMIC DNA]</scope>
    <source>
        <strain evidence="1 2">DSM 6059</strain>
    </source>
</reference>
<keyword evidence="2" id="KW-1185">Reference proteome</keyword>
<dbReference type="RefSeq" id="WP_091989478.1">
    <property type="nucleotide sequence ID" value="NZ_FOLO01000050.1"/>
</dbReference>
<protein>
    <submittedName>
        <fullName evidence="1">Uncharacterized protein</fullName>
    </submittedName>
</protein>
<sequence length="79" mass="8704">MKLKLNKKKLKNLSADKKMLPEIMTPFIAGGDEQTLSKVACGSWNGACHGRSFGCTNEVKCAPRESDYSQCEICPTFDC</sequence>
<accession>A0A1I1RJV1</accession>